<dbReference type="AlphaFoldDB" id="A0A9X0I995"/>
<dbReference type="InterPro" id="IPR050397">
    <property type="entry name" value="Env_Response_Regulators"/>
</dbReference>
<dbReference type="CDD" id="cd00038">
    <property type="entry name" value="CAP_ED"/>
    <property type="match status" value="1"/>
</dbReference>
<accession>A0A9X0I995</accession>
<keyword evidence="4" id="KW-1133">Transmembrane helix</keyword>
<dbReference type="Pfam" id="PF00027">
    <property type="entry name" value="cNMP_binding"/>
    <property type="match status" value="1"/>
</dbReference>
<dbReference type="GO" id="GO:0003700">
    <property type="term" value="F:DNA-binding transcription factor activity"/>
    <property type="evidence" value="ECO:0007669"/>
    <property type="project" value="TreeGrafter"/>
</dbReference>
<dbReference type="SUPFAM" id="SSF51206">
    <property type="entry name" value="cAMP-binding domain-like"/>
    <property type="match status" value="1"/>
</dbReference>
<dbReference type="OMA" id="MEDAWGN"/>
<evidence type="ECO:0000256" key="1">
    <source>
        <dbReference type="ARBA" id="ARBA00023015"/>
    </source>
</evidence>
<gene>
    <name evidence="7" type="ORF">ADL17_10560</name>
</gene>
<dbReference type="InterPro" id="IPR036390">
    <property type="entry name" value="WH_DNA-bd_sf"/>
</dbReference>
<evidence type="ECO:0000256" key="2">
    <source>
        <dbReference type="ARBA" id="ARBA00023125"/>
    </source>
</evidence>
<dbReference type="InterPro" id="IPR014710">
    <property type="entry name" value="RmlC-like_jellyroll"/>
</dbReference>
<evidence type="ECO:0000256" key="4">
    <source>
        <dbReference type="SAM" id="Phobius"/>
    </source>
</evidence>
<keyword evidence="4" id="KW-0472">Membrane</keyword>
<keyword evidence="1" id="KW-0805">Transcription regulation</keyword>
<evidence type="ECO:0000259" key="6">
    <source>
        <dbReference type="PROSITE" id="PS51063"/>
    </source>
</evidence>
<proteinExistence type="predicted"/>
<dbReference type="Proteomes" id="UP000053246">
    <property type="component" value="Unassembled WGS sequence"/>
</dbReference>
<evidence type="ECO:0000313" key="7">
    <source>
        <dbReference type="EMBL" id="KUJ49360.1"/>
    </source>
</evidence>
<dbReference type="Gene3D" id="2.60.120.10">
    <property type="entry name" value="Jelly Rolls"/>
    <property type="match status" value="1"/>
</dbReference>
<keyword evidence="2" id="KW-0238">DNA-binding</keyword>
<dbReference type="GO" id="GO:0003677">
    <property type="term" value="F:DNA binding"/>
    <property type="evidence" value="ECO:0007669"/>
    <property type="project" value="UniProtKB-KW"/>
</dbReference>
<sequence length="294" mass="32671">MWSVPIDVLLELGLDLHLTLGLLLAYLLGVVLARRVRRIAAGRLRCGRCRRLSGVGAWMRREPTQNSQWPYGTFLQRLGPPVRSALLELGVRRQVPAGQILIHEGQQQSHLVLIEEGLTKVTAALPDGRTALLSLRVGGDLVGEMSALNDRPRSATVTTCSAARYSVIPSERFRAFLRTNPDAALELAAMVSDRLRWSNRRRIDFSSYPVKIRVARVIAELSRTHGRQTPDGVVIDVRLTQPELASICGASETSVQKILRELRTDGLVDTDYRRMTVRNLPGLQQVGQLQADEC</sequence>
<dbReference type="Pfam" id="PF13545">
    <property type="entry name" value="HTH_Crp_2"/>
    <property type="match status" value="1"/>
</dbReference>
<dbReference type="PANTHER" id="PTHR24567:SF74">
    <property type="entry name" value="HTH-TYPE TRANSCRIPTIONAL REGULATOR ARCR"/>
    <property type="match status" value="1"/>
</dbReference>
<dbReference type="InterPro" id="IPR018490">
    <property type="entry name" value="cNMP-bd_dom_sf"/>
</dbReference>
<evidence type="ECO:0000313" key="8">
    <source>
        <dbReference type="Proteomes" id="UP000053246"/>
    </source>
</evidence>
<dbReference type="EMBL" id="LMWI01000001">
    <property type="protein sequence ID" value="KUJ49360.1"/>
    <property type="molecule type" value="Genomic_DNA"/>
</dbReference>
<feature type="domain" description="HTH crp-type" evidence="6">
    <location>
        <begin position="208"/>
        <end position="281"/>
    </location>
</feature>
<keyword evidence="4" id="KW-0812">Transmembrane</keyword>
<organism evidence="7 8">
    <name type="scientific">Micromonospora maris</name>
    <dbReference type="NCBI Taxonomy" id="1003110"/>
    <lineage>
        <taxon>Bacteria</taxon>
        <taxon>Bacillati</taxon>
        <taxon>Actinomycetota</taxon>
        <taxon>Actinomycetes</taxon>
        <taxon>Micromonosporales</taxon>
        <taxon>Micromonosporaceae</taxon>
        <taxon>Micromonospora</taxon>
    </lineage>
</organism>
<comment type="caution">
    <text evidence="7">The sequence shown here is derived from an EMBL/GenBank/DDBJ whole genome shotgun (WGS) entry which is preliminary data.</text>
</comment>
<evidence type="ECO:0000259" key="5">
    <source>
        <dbReference type="PROSITE" id="PS50042"/>
    </source>
</evidence>
<dbReference type="SMART" id="SM00100">
    <property type="entry name" value="cNMP"/>
    <property type="match status" value="1"/>
</dbReference>
<feature type="transmembrane region" description="Helical" evidence="4">
    <location>
        <begin position="12"/>
        <end position="33"/>
    </location>
</feature>
<reference evidence="7 8" key="1">
    <citation type="submission" date="2015-10" db="EMBL/GenBank/DDBJ databases">
        <authorList>
            <person name="Ju K.-S."/>
            <person name="Doroghazi J.R."/>
            <person name="Metcalf W.W."/>
        </authorList>
    </citation>
    <scope>NUCLEOTIDE SEQUENCE [LARGE SCALE GENOMIC DNA]</scope>
    <source>
        <strain evidence="7 8">NRRL B-24793</strain>
    </source>
</reference>
<name>A0A9X0I995_9ACTN</name>
<keyword evidence="3" id="KW-0804">Transcription</keyword>
<dbReference type="SUPFAM" id="SSF46785">
    <property type="entry name" value="Winged helix' DNA-binding domain"/>
    <property type="match status" value="1"/>
</dbReference>
<keyword evidence="8" id="KW-1185">Reference proteome</keyword>
<dbReference type="PROSITE" id="PS50042">
    <property type="entry name" value="CNMP_BINDING_3"/>
    <property type="match status" value="1"/>
</dbReference>
<dbReference type="PROSITE" id="PS51063">
    <property type="entry name" value="HTH_CRP_2"/>
    <property type="match status" value="1"/>
</dbReference>
<dbReference type="SMART" id="SM00419">
    <property type="entry name" value="HTH_CRP"/>
    <property type="match status" value="1"/>
</dbReference>
<dbReference type="InterPro" id="IPR012318">
    <property type="entry name" value="HTH_CRP"/>
</dbReference>
<dbReference type="InterPro" id="IPR000595">
    <property type="entry name" value="cNMP-bd_dom"/>
</dbReference>
<feature type="domain" description="Cyclic nucleotide-binding" evidence="5">
    <location>
        <begin position="74"/>
        <end position="177"/>
    </location>
</feature>
<dbReference type="PANTHER" id="PTHR24567">
    <property type="entry name" value="CRP FAMILY TRANSCRIPTIONAL REGULATORY PROTEIN"/>
    <property type="match status" value="1"/>
</dbReference>
<evidence type="ECO:0000256" key="3">
    <source>
        <dbReference type="ARBA" id="ARBA00023163"/>
    </source>
</evidence>
<protein>
    <submittedName>
        <fullName evidence="7">Transcriptional regulator</fullName>
    </submittedName>
</protein>
<dbReference type="GO" id="GO:0005829">
    <property type="term" value="C:cytosol"/>
    <property type="evidence" value="ECO:0007669"/>
    <property type="project" value="TreeGrafter"/>
</dbReference>